<evidence type="ECO:0000313" key="2">
    <source>
        <dbReference type="EMBL" id="QDH91322.1"/>
    </source>
</evidence>
<keyword evidence="1" id="KW-0472">Membrane</keyword>
<accession>A0A514DCJ2</accession>
<gene>
    <name evidence="2" type="ORF">H4Bulk46504_000003</name>
</gene>
<dbReference type="EMBL" id="MN036162">
    <property type="protein sequence ID" value="QDH91322.1"/>
    <property type="molecule type" value="Genomic_RNA"/>
</dbReference>
<keyword evidence="1" id="KW-1133">Transmembrane helix</keyword>
<evidence type="ECO:0000256" key="1">
    <source>
        <dbReference type="SAM" id="Phobius"/>
    </source>
</evidence>
<name>A0A514DCJ2_9VIRU</name>
<sequence>MDRRGYDYNHATSGMQFLAIIVILAICILGGLTLGLVLLTSIL</sequence>
<proteinExistence type="predicted"/>
<protein>
    <submittedName>
        <fullName evidence="2">Uncharacterized protein</fullName>
    </submittedName>
</protein>
<reference evidence="2" key="1">
    <citation type="submission" date="2019-05" db="EMBL/GenBank/DDBJ databases">
        <title>Metatranscriptomic reconstruction reveals RNA viruses with the potential to shape carbon cycling in soil.</title>
        <authorList>
            <person name="Starr E.P."/>
            <person name="Nuccio E."/>
            <person name="Pett-Ridge J."/>
            <person name="Banfield J.F."/>
            <person name="Firestone M.K."/>
        </authorList>
    </citation>
    <scope>NUCLEOTIDE SEQUENCE</scope>
    <source>
        <strain evidence="2">H4_Bulk_46_scaffold_504</strain>
    </source>
</reference>
<keyword evidence="1" id="KW-0812">Transmembrane</keyword>
<organism evidence="2">
    <name type="scientific">Leviviridae sp</name>
    <dbReference type="NCBI Taxonomy" id="2027243"/>
    <lineage>
        <taxon>Viruses</taxon>
        <taxon>Riboviria</taxon>
        <taxon>Orthornavirae</taxon>
        <taxon>Lenarviricota</taxon>
        <taxon>Leviviricetes</taxon>
        <taxon>Norzivirales</taxon>
        <taxon>Fiersviridae</taxon>
    </lineage>
</organism>
<feature type="transmembrane region" description="Helical" evidence="1">
    <location>
        <begin position="15"/>
        <end position="39"/>
    </location>
</feature>